<dbReference type="GO" id="GO:0016787">
    <property type="term" value="F:hydrolase activity"/>
    <property type="evidence" value="ECO:0007669"/>
    <property type="project" value="UniProtKB-KW"/>
</dbReference>
<dbReference type="Proteomes" id="UP001195724">
    <property type="component" value="Unassembled WGS sequence"/>
</dbReference>
<accession>A0A8T8I1K1</accession>
<protein>
    <submittedName>
        <fullName evidence="2">Alpha/beta hydrolase</fullName>
    </submittedName>
    <submittedName>
        <fullName evidence="1">Pimeloyl-ACP methyl ester carboxylesterase</fullName>
    </submittedName>
</protein>
<dbReference type="InterPro" id="IPR029058">
    <property type="entry name" value="AB_hydrolase_fold"/>
</dbReference>
<evidence type="ECO:0000313" key="4">
    <source>
        <dbReference type="Proteomes" id="UP001195724"/>
    </source>
</evidence>
<dbReference type="EMBL" id="CP072788">
    <property type="protein sequence ID" value="QTR04725.1"/>
    <property type="molecule type" value="Genomic_DNA"/>
</dbReference>
<dbReference type="Gene3D" id="3.40.50.1820">
    <property type="entry name" value="alpha/beta hydrolase"/>
    <property type="match status" value="1"/>
</dbReference>
<keyword evidence="2" id="KW-0378">Hydrolase</keyword>
<evidence type="ECO:0000313" key="3">
    <source>
        <dbReference type="Proteomes" id="UP000671828"/>
    </source>
</evidence>
<reference evidence="2" key="2">
    <citation type="submission" date="2021-04" db="EMBL/GenBank/DDBJ databases">
        <title>Saccharothrix algeriensis WGS.</title>
        <authorList>
            <person name="Stuskova K."/>
            <person name="Hakalova E."/>
            <person name="Tebbal A.B."/>
            <person name="Eichmeier A."/>
        </authorList>
    </citation>
    <scope>NUCLEOTIDE SEQUENCE</scope>
    <source>
        <strain evidence="2">NRRL B-24137</strain>
    </source>
</reference>
<gene>
    <name evidence="2" type="ORF">J7S33_07840</name>
    <name evidence="1" type="ORF">JOE68_001507</name>
</gene>
<reference evidence="1 4" key="1">
    <citation type="submission" date="2021-01" db="EMBL/GenBank/DDBJ databases">
        <title>Sequencing the genomes of 1000 actinobacteria strains.</title>
        <authorList>
            <person name="Klenk H.-P."/>
        </authorList>
    </citation>
    <scope>NUCLEOTIDE SEQUENCE [LARGE SCALE GENOMIC DNA]</scope>
    <source>
        <strain evidence="1 4">DSM 44581</strain>
    </source>
</reference>
<dbReference type="RefSeq" id="WP_204841586.1">
    <property type="nucleotide sequence ID" value="NZ_JAFBCL010000001.1"/>
</dbReference>
<proteinExistence type="predicted"/>
<evidence type="ECO:0000313" key="2">
    <source>
        <dbReference type="EMBL" id="QTR04725.1"/>
    </source>
</evidence>
<organism evidence="2 3">
    <name type="scientific">Saccharothrix algeriensis</name>
    <dbReference type="NCBI Taxonomy" id="173560"/>
    <lineage>
        <taxon>Bacteria</taxon>
        <taxon>Bacillati</taxon>
        <taxon>Actinomycetota</taxon>
        <taxon>Actinomycetes</taxon>
        <taxon>Pseudonocardiales</taxon>
        <taxon>Pseudonocardiaceae</taxon>
        <taxon>Saccharothrix</taxon>
    </lineage>
</organism>
<dbReference type="SUPFAM" id="SSF53474">
    <property type="entry name" value="alpha/beta-Hydrolases"/>
    <property type="match status" value="1"/>
</dbReference>
<evidence type="ECO:0000313" key="1">
    <source>
        <dbReference type="EMBL" id="MBM7810642.1"/>
    </source>
</evidence>
<name>A0A8T8I1K1_9PSEU</name>
<dbReference type="EMBL" id="JAFBCL010000001">
    <property type="protein sequence ID" value="MBM7810642.1"/>
    <property type="molecule type" value="Genomic_DNA"/>
</dbReference>
<sequence>MAAPLTATTAVLLPGTASDEVFVRSAFARPLARAGFALVAPSSRSVRAHLAALDAAWTGKPLLVGGVSLGAQIAAAWAARHPRRCAGVLAALPAWVGRPDGAPAALAALASASAVDSEGLAAALTGVDGWLGAELRRAWPRYGERLPAVLREAATTDAPSSGELRGLRVPVGVVACTDDPIHPLEVARQWADALPRAALRTTTLAALGADREALGRAALDAYLAAAALA</sequence>
<keyword evidence="4" id="KW-1185">Reference proteome</keyword>
<dbReference type="Proteomes" id="UP000671828">
    <property type="component" value="Chromosome"/>
</dbReference>
<dbReference type="AlphaFoldDB" id="A0A8T8I1K1"/>